<feature type="domain" description="NADPH-dependent FMN reductase-like" evidence="1">
    <location>
        <begin position="3"/>
        <end position="148"/>
    </location>
</feature>
<dbReference type="Gene3D" id="3.40.50.360">
    <property type="match status" value="1"/>
</dbReference>
<dbReference type="InterPro" id="IPR050712">
    <property type="entry name" value="NAD(P)H-dep_reductase"/>
</dbReference>
<evidence type="ECO:0000313" key="3">
    <source>
        <dbReference type="Proteomes" id="UP000464186"/>
    </source>
</evidence>
<organism evidence="2 3">
    <name type="scientific">Pseudarthrobacter psychrotolerans</name>
    <dbReference type="NCBI Taxonomy" id="2697569"/>
    <lineage>
        <taxon>Bacteria</taxon>
        <taxon>Bacillati</taxon>
        <taxon>Actinomycetota</taxon>
        <taxon>Actinomycetes</taxon>
        <taxon>Micrococcales</taxon>
        <taxon>Micrococcaceae</taxon>
        <taxon>Pseudarthrobacter</taxon>
    </lineage>
</organism>
<dbReference type="GO" id="GO:0005829">
    <property type="term" value="C:cytosol"/>
    <property type="evidence" value="ECO:0007669"/>
    <property type="project" value="TreeGrafter"/>
</dbReference>
<dbReference type="Pfam" id="PF03358">
    <property type="entry name" value="FMN_red"/>
    <property type="match status" value="1"/>
</dbReference>
<accession>A0A6P1NJG5</accession>
<dbReference type="PANTHER" id="PTHR30543">
    <property type="entry name" value="CHROMATE REDUCTASE"/>
    <property type="match status" value="1"/>
</dbReference>
<name>A0A6P1NJG5_9MICC</name>
<evidence type="ECO:0000259" key="1">
    <source>
        <dbReference type="Pfam" id="PF03358"/>
    </source>
</evidence>
<dbReference type="AlphaFoldDB" id="A0A6P1NJG5"/>
<reference evidence="2 3" key="1">
    <citation type="submission" date="2020-01" db="EMBL/GenBank/DDBJ databases">
        <title>Pseudarthrobacter psychrotolerans sp. nov., isolated from antarctic soil.</title>
        <authorList>
            <person name="Shin Y."/>
            <person name="Park W."/>
        </authorList>
    </citation>
    <scope>NUCLEOTIDE SEQUENCE [LARGE SCALE GENOMIC DNA]</scope>
    <source>
        <strain evidence="2 3">YJ56</strain>
    </source>
</reference>
<protein>
    <submittedName>
        <fullName evidence="2">NADPH-dependent FMN reductase</fullName>
    </submittedName>
</protein>
<dbReference type="GO" id="GO:0010181">
    <property type="term" value="F:FMN binding"/>
    <property type="evidence" value="ECO:0007669"/>
    <property type="project" value="TreeGrafter"/>
</dbReference>
<gene>
    <name evidence="2" type="ORF">GU243_08360</name>
</gene>
<keyword evidence="3" id="KW-1185">Reference proteome</keyword>
<dbReference type="Proteomes" id="UP000464186">
    <property type="component" value="Chromosome"/>
</dbReference>
<proteinExistence type="predicted"/>
<dbReference type="GO" id="GO:0016491">
    <property type="term" value="F:oxidoreductase activity"/>
    <property type="evidence" value="ECO:0007669"/>
    <property type="project" value="InterPro"/>
</dbReference>
<evidence type="ECO:0000313" key="2">
    <source>
        <dbReference type="EMBL" id="QHK19739.1"/>
    </source>
</evidence>
<dbReference type="InterPro" id="IPR005025">
    <property type="entry name" value="FMN_Rdtase-like_dom"/>
</dbReference>
<dbReference type="PANTHER" id="PTHR30543:SF21">
    <property type="entry name" value="NAD(P)H-DEPENDENT FMN REDUCTASE LOT6"/>
    <property type="match status" value="1"/>
</dbReference>
<dbReference type="SUPFAM" id="SSF52218">
    <property type="entry name" value="Flavoproteins"/>
    <property type="match status" value="1"/>
</dbReference>
<dbReference type="EMBL" id="CP047898">
    <property type="protein sequence ID" value="QHK19739.1"/>
    <property type="molecule type" value="Genomic_DNA"/>
</dbReference>
<sequence length="185" mass="20241">MVRIAIVLGSTRPGRAGKAVADWVYEQAKKRSDAQFELVDVADFGLPLLDEPLPPSLGRYRNEHTKAWAQVIASFDGYIIVAGEYNHSVPGALKNAIDYLYREWNNKAVGFVSYGSAGGIRAVEHLRQIAAEVQMADVRAQVSLPLATEFENYTTFTPSPLAVQGLGPVFDQVIAWAGALKMLHP</sequence>
<dbReference type="InterPro" id="IPR029039">
    <property type="entry name" value="Flavoprotein-like_sf"/>
</dbReference>
<dbReference type="KEGG" id="psey:GU243_08360"/>